<evidence type="ECO:0000256" key="2">
    <source>
        <dbReference type="SAM" id="Phobius"/>
    </source>
</evidence>
<accession>A0A6A5Z9A7</accession>
<feature type="region of interest" description="Disordered" evidence="1">
    <location>
        <begin position="25"/>
        <end position="61"/>
    </location>
</feature>
<name>A0A6A5Z9A7_9PLEO</name>
<feature type="transmembrane region" description="Helical" evidence="2">
    <location>
        <begin position="82"/>
        <end position="104"/>
    </location>
</feature>
<proteinExistence type="predicted"/>
<feature type="transmembrane region" description="Helical" evidence="2">
    <location>
        <begin position="176"/>
        <end position="194"/>
    </location>
</feature>
<dbReference type="OrthoDB" id="3692311at2759"/>
<dbReference type="AlphaFoldDB" id="A0A6A5Z9A7"/>
<organism evidence="3 4">
    <name type="scientific">Lophiotrema nucula</name>
    <dbReference type="NCBI Taxonomy" id="690887"/>
    <lineage>
        <taxon>Eukaryota</taxon>
        <taxon>Fungi</taxon>
        <taxon>Dikarya</taxon>
        <taxon>Ascomycota</taxon>
        <taxon>Pezizomycotina</taxon>
        <taxon>Dothideomycetes</taxon>
        <taxon>Pleosporomycetidae</taxon>
        <taxon>Pleosporales</taxon>
        <taxon>Lophiotremataceae</taxon>
        <taxon>Lophiotrema</taxon>
    </lineage>
</organism>
<dbReference type="EMBL" id="ML977321">
    <property type="protein sequence ID" value="KAF2116109.1"/>
    <property type="molecule type" value="Genomic_DNA"/>
</dbReference>
<sequence>MYKQLNPGVRDVHHEQSDNIELNQYAYNGPGQNQYSPPPGPPPGLHSEHGDSKANFESNQPPVKHWPIHTQQVAHLTPLRTFIIFFDAILASTPLMFIVLALIAARLDGKDVSSYGLHLHQTLLLSPTVFPIIFAALMGRCFKHLGLFFAERGITLGRLEQLVGCTSLFSALERQIALRSWSVLGLLMTLIWLLSPLGGQSALRLLDTEEKTGQSNGNFNYLNPLAMQGSFLEGASSANSGRSTYTSLFLAALLSSTKYQTTPMDLWGNVKMPAYSSIANTTTEDWKPVDHTQNVTYASLIGIPVAGVNQGNSTFNLKARQWDITCNSNKEESREESKFGNLTATWKLNYTSSRCGGYPCGIISKSLDSTENFSVATCQLTYDYVEAQIACNGTSCQANSLRKLDLLTDGYTNDTDAFTRSVMFSNTFSLLPTVDNFDVADAGARGSTNMEKWIFDPWNFIGATYDNVDLYKLDPSVLGERLTMIWNSFWQSTYATTALGGNLPKNLTSLSDSDFSLTFNGTAAQITTFEGTIYKTNWKWFVLLLISSVVLQIAAYAGLVLKYITLAPDIIGYASSLTLLNPYVPTPTGGTTLHGLERAALLYNLKVRIGDVCPGEPVGAIAVAKADGGLVGKLERRRWYI</sequence>
<feature type="transmembrane region" description="Helical" evidence="2">
    <location>
        <begin position="124"/>
        <end position="142"/>
    </location>
</feature>
<keyword evidence="2" id="KW-1133">Transmembrane helix</keyword>
<gene>
    <name evidence="3" type="ORF">BDV96DRAFT_42997</name>
</gene>
<evidence type="ECO:0000313" key="4">
    <source>
        <dbReference type="Proteomes" id="UP000799770"/>
    </source>
</evidence>
<dbReference type="Proteomes" id="UP000799770">
    <property type="component" value="Unassembled WGS sequence"/>
</dbReference>
<protein>
    <submittedName>
        <fullName evidence="3">Uncharacterized protein</fullName>
    </submittedName>
</protein>
<keyword evidence="4" id="KW-1185">Reference proteome</keyword>
<reference evidence="3" key="1">
    <citation type="journal article" date="2020" name="Stud. Mycol.">
        <title>101 Dothideomycetes genomes: a test case for predicting lifestyles and emergence of pathogens.</title>
        <authorList>
            <person name="Haridas S."/>
            <person name="Albert R."/>
            <person name="Binder M."/>
            <person name="Bloem J."/>
            <person name="Labutti K."/>
            <person name="Salamov A."/>
            <person name="Andreopoulos B."/>
            <person name="Baker S."/>
            <person name="Barry K."/>
            <person name="Bills G."/>
            <person name="Bluhm B."/>
            <person name="Cannon C."/>
            <person name="Castanera R."/>
            <person name="Culley D."/>
            <person name="Daum C."/>
            <person name="Ezra D."/>
            <person name="Gonzalez J."/>
            <person name="Henrissat B."/>
            <person name="Kuo A."/>
            <person name="Liang C."/>
            <person name="Lipzen A."/>
            <person name="Lutzoni F."/>
            <person name="Magnuson J."/>
            <person name="Mondo S."/>
            <person name="Nolan M."/>
            <person name="Ohm R."/>
            <person name="Pangilinan J."/>
            <person name="Park H.-J."/>
            <person name="Ramirez L."/>
            <person name="Alfaro M."/>
            <person name="Sun H."/>
            <person name="Tritt A."/>
            <person name="Yoshinaga Y."/>
            <person name="Zwiers L.-H."/>
            <person name="Turgeon B."/>
            <person name="Goodwin S."/>
            <person name="Spatafora J."/>
            <person name="Crous P."/>
            <person name="Grigoriev I."/>
        </authorList>
    </citation>
    <scope>NUCLEOTIDE SEQUENCE</scope>
    <source>
        <strain evidence="3">CBS 627.86</strain>
    </source>
</reference>
<keyword evidence="2" id="KW-0472">Membrane</keyword>
<evidence type="ECO:0000313" key="3">
    <source>
        <dbReference type="EMBL" id="KAF2116109.1"/>
    </source>
</evidence>
<keyword evidence="2" id="KW-0812">Transmembrane</keyword>
<evidence type="ECO:0000256" key="1">
    <source>
        <dbReference type="SAM" id="MobiDB-lite"/>
    </source>
</evidence>
<feature type="transmembrane region" description="Helical" evidence="2">
    <location>
        <begin position="540"/>
        <end position="561"/>
    </location>
</feature>